<dbReference type="GO" id="GO:0016787">
    <property type="term" value="F:hydrolase activity"/>
    <property type="evidence" value="ECO:0007669"/>
    <property type="project" value="InterPro"/>
</dbReference>
<evidence type="ECO:0000313" key="3">
    <source>
        <dbReference type="EMBL" id="SHG86364.1"/>
    </source>
</evidence>
<dbReference type="OrthoDB" id="8217716at2"/>
<dbReference type="Gene3D" id="2.60.120.560">
    <property type="entry name" value="Exo-inulinase, domain 1"/>
    <property type="match status" value="1"/>
</dbReference>
<dbReference type="AlphaFoldDB" id="A0A1M5N9Z6"/>
<feature type="signal peptide" evidence="1">
    <location>
        <begin position="1"/>
        <end position="27"/>
    </location>
</feature>
<proteinExistence type="predicted"/>
<dbReference type="InterPro" id="IPR010496">
    <property type="entry name" value="AL/BT2_dom"/>
</dbReference>
<evidence type="ECO:0000313" key="4">
    <source>
        <dbReference type="Proteomes" id="UP000189796"/>
    </source>
</evidence>
<dbReference type="Proteomes" id="UP000189796">
    <property type="component" value="Chromosome I"/>
</dbReference>
<keyword evidence="1" id="KW-0732">Signal</keyword>
<feature type="domain" description="3-keto-alpha-glucoside-1,2-lyase/3-keto-2-hydroxy-glucal hydratase" evidence="2">
    <location>
        <begin position="30"/>
        <end position="206"/>
    </location>
</feature>
<feature type="chain" id="PRO_5013042099" description="3-keto-alpha-glucoside-1,2-lyase/3-keto-2-hydroxy-glucal hydratase domain-containing protein" evidence="1">
    <location>
        <begin position="28"/>
        <end position="208"/>
    </location>
</feature>
<dbReference type="Pfam" id="PF06439">
    <property type="entry name" value="3keto-disac_hyd"/>
    <property type="match status" value="1"/>
</dbReference>
<accession>A0A1M5N9Z6</accession>
<organism evidence="3 4">
    <name type="scientific">Bradyrhizobium erythrophlei</name>
    <dbReference type="NCBI Taxonomy" id="1437360"/>
    <lineage>
        <taxon>Bacteria</taxon>
        <taxon>Pseudomonadati</taxon>
        <taxon>Pseudomonadota</taxon>
        <taxon>Alphaproteobacteria</taxon>
        <taxon>Hyphomicrobiales</taxon>
        <taxon>Nitrobacteraceae</taxon>
        <taxon>Bradyrhizobium</taxon>
    </lineage>
</organism>
<sequence length="208" mass="22527">MKRWSAFGVALLVAGFAAFSYTPRASADDGWITLFDGKNLDNFNMIGDANWRIEDGAVVADKGNGFLVTKNTYTDYQIRAEFWIDSDANSGIFIRCTDPGKVTGATAYEVNIWDARPDPSYGTGAIVNVGKVDPMPKSAGKWNVYEITAKGSTFTVTLNGQKTVDGAQDGKFASGRIALQHGLGLKDDKGVESDKGVVKFRKVEIKPL</sequence>
<gene>
    <name evidence="3" type="ORF">SAMN05443248_2896</name>
</gene>
<dbReference type="EMBL" id="LT670817">
    <property type="protein sequence ID" value="SHG86364.1"/>
    <property type="molecule type" value="Genomic_DNA"/>
</dbReference>
<name>A0A1M5N9Z6_9BRAD</name>
<protein>
    <recommendedName>
        <fullName evidence="2">3-keto-alpha-glucoside-1,2-lyase/3-keto-2-hydroxy-glucal hydratase domain-containing protein</fullName>
    </recommendedName>
</protein>
<dbReference type="RefSeq" id="WP_079601826.1">
    <property type="nucleotide sequence ID" value="NZ_LT670817.1"/>
</dbReference>
<evidence type="ECO:0000259" key="2">
    <source>
        <dbReference type="Pfam" id="PF06439"/>
    </source>
</evidence>
<evidence type="ECO:0000256" key="1">
    <source>
        <dbReference type="SAM" id="SignalP"/>
    </source>
</evidence>
<reference evidence="3 4" key="1">
    <citation type="submission" date="2016-11" db="EMBL/GenBank/DDBJ databases">
        <authorList>
            <person name="Jaros S."/>
            <person name="Januszkiewicz K."/>
            <person name="Wedrychowicz H."/>
        </authorList>
    </citation>
    <scope>NUCLEOTIDE SEQUENCE [LARGE SCALE GENOMIC DNA]</scope>
    <source>
        <strain evidence="3 4">GAS138</strain>
    </source>
</reference>